<organism evidence="2 3">
    <name type="scientific">Salvia divinorum</name>
    <name type="common">Maria pastora</name>
    <name type="synonym">Diviner's sage</name>
    <dbReference type="NCBI Taxonomy" id="28513"/>
    <lineage>
        <taxon>Eukaryota</taxon>
        <taxon>Viridiplantae</taxon>
        <taxon>Streptophyta</taxon>
        <taxon>Embryophyta</taxon>
        <taxon>Tracheophyta</taxon>
        <taxon>Spermatophyta</taxon>
        <taxon>Magnoliopsida</taxon>
        <taxon>eudicotyledons</taxon>
        <taxon>Gunneridae</taxon>
        <taxon>Pentapetalae</taxon>
        <taxon>asterids</taxon>
        <taxon>lamiids</taxon>
        <taxon>Lamiales</taxon>
        <taxon>Lamiaceae</taxon>
        <taxon>Nepetoideae</taxon>
        <taxon>Mentheae</taxon>
        <taxon>Salviinae</taxon>
        <taxon>Salvia</taxon>
        <taxon>Salvia subgen. Calosphace</taxon>
    </lineage>
</organism>
<dbReference type="EMBL" id="JBEAFC010000005">
    <property type="protein sequence ID" value="KAL1555980.1"/>
    <property type="molecule type" value="Genomic_DNA"/>
</dbReference>
<evidence type="ECO:0000313" key="2">
    <source>
        <dbReference type="EMBL" id="KAL1555980.1"/>
    </source>
</evidence>
<dbReference type="Proteomes" id="UP001567538">
    <property type="component" value="Unassembled WGS sequence"/>
</dbReference>
<dbReference type="Pfam" id="PF14144">
    <property type="entry name" value="DOG1"/>
    <property type="match status" value="1"/>
</dbReference>
<protein>
    <submittedName>
        <fullName evidence="2">Protein DOG1-like 4 isoform X1</fullName>
    </submittedName>
</protein>
<keyword evidence="3" id="KW-1185">Reference proteome</keyword>
<dbReference type="InterPro" id="IPR025422">
    <property type="entry name" value="TGA_domain"/>
</dbReference>
<accession>A0ABD1HJ15</accession>
<feature type="domain" description="DOG1" evidence="1">
    <location>
        <begin position="6"/>
        <end position="230"/>
    </location>
</feature>
<evidence type="ECO:0000259" key="1">
    <source>
        <dbReference type="PROSITE" id="PS51806"/>
    </source>
</evidence>
<proteinExistence type="predicted"/>
<name>A0ABD1HJ15_SALDI</name>
<gene>
    <name evidence="2" type="ORF">AAHA92_11656</name>
</gene>
<dbReference type="AlphaFoldDB" id="A0ABD1HJ15"/>
<comment type="caution">
    <text evidence="2">The sequence shown here is derived from an EMBL/GenBank/DDBJ whole genome shotgun (WGS) entry which is preliminary data.</text>
</comment>
<dbReference type="PANTHER" id="PTHR46354:SF2">
    <property type="entry name" value="PROTEIN DOG1-LIKE 4"/>
    <property type="match status" value="1"/>
</dbReference>
<dbReference type="PANTHER" id="PTHR46354">
    <property type="entry name" value="DOG1 DOMAIN-CONTAINING PROTEIN"/>
    <property type="match status" value="1"/>
</dbReference>
<dbReference type="InterPro" id="IPR051886">
    <property type="entry name" value="Seed_Dev/Stress_Resp_Reg"/>
</dbReference>
<reference evidence="2 3" key="1">
    <citation type="submission" date="2024-06" db="EMBL/GenBank/DDBJ databases">
        <title>A chromosome level genome sequence of Diviner's sage (Salvia divinorum).</title>
        <authorList>
            <person name="Ford S.A."/>
            <person name="Ro D.-K."/>
            <person name="Ness R.W."/>
            <person name="Phillips M.A."/>
        </authorList>
    </citation>
    <scope>NUCLEOTIDE SEQUENCE [LARGE SCALE GENOMIC DNA]</scope>
    <source>
        <strain evidence="2">SAF-2024a</strain>
        <tissue evidence="2">Leaf</tissue>
    </source>
</reference>
<evidence type="ECO:0000313" key="3">
    <source>
        <dbReference type="Proteomes" id="UP001567538"/>
    </source>
</evidence>
<sequence>MDAQGVEKFSEFYERWMRQLEGHLRMLLVAPPQQHSGEADFRPIVNKLTAHHKEYYRIKWASAQNDALPFFAPEWLSPLENAYLWVTGWKPSLAFRLVESLKEARSESGSSLAGLSEDQVRGIEALRVRIKAEEERVEREMERQQVAMADRRMVELARLDGDAAEVEVEGALRGLVAGMEKVMKMADCVRLKTMKGVLDVLSPMQCVQFLAATSMMQIQMRKWGKVTNKML</sequence>
<dbReference type="PROSITE" id="PS51806">
    <property type="entry name" value="DOG1"/>
    <property type="match status" value="1"/>
</dbReference>